<evidence type="ECO:0000256" key="1">
    <source>
        <dbReference type="SAM" id="MobiDB-lite"/>
    </source>
</evidence>
<gene>
    <name evidence="2" type="ORF">MEDL_65169</name>
</gene>
<keyword evidence="3" id="KW-1185">Reference proteome</keyword>
<comment type="caution">
    <text evidence="2">The sequence shown here is derived from an EMBL/GenBank/DDBJ whole genome shotgun (WGS) entry which is preliminary data.</text>
</comment>
<feature type="region of interest" description="Disordered" evidence="1">
    <location>
        <begin position="83"/>
        <end position="168"/>
    </location>
</feature>
<evidence type="ECO:0000313" key="3">
    <source>
        <dbReference type="Proteomes" id="UP000683360"/>
    </source>
</evidence>
<sequence>MEEAHQIVQRHVSGQMLRQKKNHDINVSWAKFEPGNMVYVYFPLRTPGLSPKFTNQWCGPYKVIKINSSVTYTVNCGRKGAGQVIHAPLSPTNTKGRLVDEQSPEKTGELESEIQNEDSLPLLDRDDHEDVDNDRPRRFRKPPSWMKDYERGRNKPGDSTGEEANQTSASVWLDQEEAANGSLADSVVPVKVPRTTATAVRSNLLVASSITSPVLFTSPVAQTRVTSSLGDGVFLQPTYGLVVPARRTIETQIPVLIAHHHLRRTVRTWYEEGVKVEETTEETWDD</sequence>
<dbReference type="Proteomes" id="UP000683360">
    <property type="component" value="Unassembled WGS sequence"/>
</dbReference>
<reference evidence="2" key="1">
    <citation type="submission" date="2021-03" db="EMBL/GenBank/DDBJ databases">
        <authorList>
            <person name="Bekaert M."/>
        </authorList>
    </citation>
    <scope>NUCLEOTIDE SEQUENCE</scope>
</reference>
<dbReference type="EMBL" id="CAJPWZ010003158">
    <property type="protein sequence ID" value="CAG2253633.1"/>
    <property type="molecule type" value="Genomic_DNA"/>
</dbReference>
<evidence type="ECO:0000313" key="2">
    <source>
        <dbReference type="EMBL" id="CAG2253633.1"/>
    </source>
</evidence>
<name>A0A8S3VFJ6_MYTED</name>
<feature type="compositionally biased region" description="Basic and acidic residues" evidence="1">
    <location>
        <begin position="147"/>
        <end position="156"/>
    </location>
</feature>
<dbReference type="AlphaFoldDB" id="A0A8S3VFJ6"/>
<protein>
    <submittedName>
        <fullName evidence="2">Uncharacterized protein</fullName>
    </submittedName>
</protein>
<proteinExistence type="predicted"/>
<feature type="compositionally biased region" description="Basic and acidic residues" evidence="1">
    <location>
        <begin position="97"/>
        <end position="109"/>
    </location>
</feature>
<feature type="compositionally biased region" description="Basic and acidic residues" evidence="1">
    <location>
        <begin position="123"/>
        <end position="136"/>
    </location>
</feature>
<accession>A0A8S3VFJ6</accession>
<organism evidence="2 3">
    <name type="scientific">Mytilus edulis</name>
    <name type="common">Blue mussel</name>
    <dbReference type="NCBI Taxonomy" id="6550"/>
    <lineage>
        <taxon>Eukaryota</taxon>
        <taxon>Metazoa</taxon>
        <taxon>Spiralia</taxon>
        <taxon>Lophotrochozoa</taxon>
        <taxon>Mollusca</taxon>
        <taxon>Bivalvia</taxon>
        <taxon>Autobranchia</taxon>
        <taxon>Pteriomorphia</taxon>
        <taxon>Mytilida</taxon>
        <taxon>Mytiloidea</taxon>
        <taxon>Mytilidae</taxon>
        <taxon>Mytilinae</taxon>
        <taxon>Mytilus</taxon>
    </lineage>
</organism>